<evidence type="ECO:0000313" key="2">
    <source>
        <dbReference type="EMBL" id="CAG8538708.1"/>
    </source>
</evidence>
<sequence>MTKRNFSEMKNCSASPRRSLRIAARAALPQPESLSTTTPPKKRGRPPKRGRGRPRKDKCNMTEGKKLFFEF</sequence>
<feature type="compositionally biased region" description="Basic residues" evidence="1">
    <location>
        <begin position="40"/>
        <end position="56"/>
    </location>
</feature>
<dbReference type="Proteomes" id="UP000789706">
    <property type="component" value="Unassembled WGS sequence"/>
</dbReference>
<dbReference type="AlphaFoldDB" id="A0A9N9FIF5"/>
<evidence type="ECO:0000256" key="1">
    <source>
        <dbReference type="SAM" id="MobiDB-lite"/>
    </source>
</evidence>
<name>A0A9N9FIF5_9GLOM</name>
<accession>A0A9N9FIF5</accession>
<comment type="caution">
    <text evidence="2">The sequence shown here is derived from an EMBL/GenBank/DDBJ whole genome shotgun (WGS) entry which is preliminary data.</text>
</comment>
<evidence type="ECO:0000313" key="3">
    <source>
        <dbReference type="Proteomes" id="UP000789706"/>
    </source>
</evidence>
<gene>
    <name evidence="2" type="ORF">DEBURN_LOCUS6501</name>
</gene>
<keyword evidence="3" id="KW-1185">Reference proteome</keyword>
<feature type="region of interest" description="Disordered" evidence="1">
    <location>
        <begin position="26"/>
        <end position="64"/>
    </location>
</feature>
<reference evidence="2" key="1">
    <citation type="submission" date="2021-06" db="EMBL/GenBank/DDBJ databases">
        <authorList>
            <person name="Kallberg Y."/>
            <person name="Tangrot J."/>
            <person name="Rosling A."/>
        </authorList>
    </citation>
    <scope>NUCLEOTIDE SEQUENCE</scope>
    <source>
        <strain evidence="2">AZ414A</strain>
    </source>
</reference>
<protein>
    <submittedName>
        <fullName evidence="2">4129_t:CDS:1</fullName>
    </submittedName>
</protein>
<proteinExistence type="predicted"/>
<dbReference type="EMBL" id="CAJVPK010000675">
    <property type="protein sequence ID" value="CAG8538708.1"/>
    <property type="molecule type" value="Genomic_DNA"/>
</dbReference>
<organism evidence="2 3">
    <name type="scientific">Diversispora eburnea</name>
    <dbReference type="NCBI Taxonomy" id="1213867"/>
    <lineage>
        <taxon>Eukaryota</taxon>
        <taxon>Fungi</taxon>
        <taxon>Fungi incertae sedis</taxon>
        <taxon>Mucoromycota</taxon>
        <taxon>Glomeromycotina</taxon>
        <taxon>Glomeromycetes</taxon>
        <taxon>Diversisporales</taxon>
        <taxon>Diversisporaceae</taxon>
        <taxon>Diversispora</taxon>
    </lineage>
</organism>